<dbReference type="RefSeq" id="WP_148775660.1">
    <property type="nucleotide sequence ID" value="NZ_VSSS01000049.1"/>
</dbReference>
<reference evidence="1 2" key="1">
    <citation type="submission" date="2019-08" db="EMBL/GenBank/DDBJ databases">
        <title>Bradyrhizobium hipponensis sp. nov., a rhizobium isolated from a Lupinus angustifolius root nodule in Tunisia.</title>
        <authorList>
            <person name="Off K."/>
            <person name="Rejili M."/>
            <person name="Mars M."/>
            <person name="Brachmann A."/>
            <person name="Marin M."/>
        </authorList>
    </citation>
    <scope>NUCLEOTIDE SEQUENCE [LARGE SCALE GENOMIC DNA]</scope>
    <source>
        <strain evidence="1 2">CTAW71</strain>
    </source>
</reference>
<dbReference type="Proteomes" id="UP000324758">
    <property type="component" value="Unassembled WGS sequence"/>
</dbReference>
<evidence type="ECO:0000313" key="1">
    <source>
        <dbReference type="EMBL" id="TYL91077.1"/>
    </source>
</evidence>
<gene>
    <name evidence="1" type="ORF">FXB40_29700</name>
</gene>
<protein>
    <submittedName>
        <fullName evidence="1">Uncharacterized protein</fullName>
    </submittedName>
</protein>
<name>A0A5D3K773_9BRAD</name>
<organism evidence="1 2">
    <name type="scientific">Bradyrhizobium rifense</name>
    <dbReference type="NCBI Taxonomy" id="515499"/>
    <lineage>
        <taxon>Bacteria</taxon>
        <taxon>Pseudomonadati</taxon>
        <taxon>Pseudomonadota</taxon>
        <taxon>Alphaproteobacteria</taxon>
        <taxon>Hyphomicrobiales</taxon>
        <taxon>Nitrobacteraceae</taxon>
        <taxon>Bradyrhizobium</taxon>
    </lineage>
</organism>
<dbReference type="AlphaFoldDB" id="A0A5D3K773"/>
<comment type="caution">
    <text evidence="1">The sequence shown here is derived from an EMBL/GenBank/DDBJ whole genome shotgun (WGS) entry which is preliminary data.</text>
</comment>
<keyword evidence="2" id="KW-1185">Reference proteome</keyword>
<dbReference type="OrthoDB" id="116741at2"/>
<sequence length="150" mass="16464">MTVVLKVGKISALTAITKIVSGHAPALRQTLQGLTAANGGKISSLGTIHIVRWVIFDDDTRLLFATNFDGDVEDYMRDFAERAPDGIDAIWGHCEGYPGARDYPKLRDYILGSAIETTGYYCAYPNSTVADINKALDWKAKFDTFLDQIG</sequence>
<proteinExistence type="predicted"/>
<accession>A0A5D3K773</accession>
<evidence type="ECO:0000313" key="2">
    <source>
        <dbReference type="Proteomes" id="UP000324758"/>
    </source>
</evidence>
<dbReference type="EMBL" id="VSSS01000049">
    <property type="protein sequence ID" value="TYL91077.1"/>
    <property type="molecule type" value="Genomic_DNA"/>
</dbReference>